<comment type="caution">
    <text evidence="2">The sequence shown here is derived from an EMBL/GenBank/DDBJ whole genome shotgun (WGS) entry which is preliminary data.</text>
</comment>
<dbReference type="AlphaFoldDB" id="A0A2G8KNK4"/>
<evidence type="ECO:0000313" key="3">
    <source>
        <dbReference type="Proteomes" id="UP000230750"/>
    </source>
</evidence>
<keyword evidence="3" id="KW-1185">Reference proteome</keyword>
<dbReference type="PANTHER" id="PTHR18829:SF0">
    <property type="entry name" value="PROTEIN YAE1 HOMOLOG"/>
    <property type="match status" value="1"/>
</dbReference>
<evidence type="ECO:0008006" key="4">
    <source>
        <dbReference type="Google" id="ProtNLM"/>
    </source>
</evidence>
<protein>
    <recommendedName>
        <fullName evidence="4">Yae1 domain-containing protein 1</fullName>
    </recommendedName>
</protein>
<feature type="compositionally biased region" description="Polar residues" evidence="1">
    <location>
        <begin position="132"/>
        <end position="141"/>
    </location>
</feature>
<sequence>MDEEFDEDSSDDRKLDQQAWKNIAERRIKDGYREGVSNGQEAALQDGFEKGFQEHLNGSLLHGFMSGMLSGLLSMQEVHGIPNLTESEVSTAREILQRLQQLKTKQHHLPSHQQSSNAETSTRTFNAPGATASKTSSSGHSTRNEPAVVEDRTEHTNKTVDGGSRHVSDAITDNEMEIIRGDFAKLSEKLGFLDLAKYQPGVS</sequence>
<dbReference type="STRING" id="307972.A0A2G8KNK4"/>
<evidence type="ECO:0000313" key="2">
    <source>
        <dbReference type="EMBL" id="PIK49599.1"/>
    </source>
</evidence>
<dbReference type="PANTHER" id="PTHR18829">
    <property type="entry name" value="PROTEIN YAE1 HOMOLOG"/>
    <property type="match status" value="1"/>
</dbReference>
<proteinExistence type="predicted"/>
<dbReference type="Proteomes" id="UP000230750">
    <property type="component" value="Unassembled WGS sequence"/>
</dbReference>
<dbReference type="EMBL" id="MRZV01000458">
    <property type="protein sequence ID" value="PIK49599.1"/>
    <property type="molecule type" value="Genomic_DNA"/>
</dbReference>
<gene>
    <name evidence="2" type="ORF">BSL78_13535</name>
</gene>
<evidence type="ECO:0000256" key="1">
    <source>
        <dbReference type="SAM" id="MobiDB-lite"/>
    </source>
</evidence>
<feature type="compositionally biased region" description="Polar residues" evidence="1">
    <location>
        <begin position="111"/>
        <end position="125"/>
    </location>
</feature>
<accession>A0A2G8KNK4</accession>
<dbReference type="OrthoDB" id="20086at2759"/>
<organism evidence="2 3">
    <name type="scientific">Stichopus japonicus</name>
    <name type="common">Sea cucumber</name>
    <dbReference type="NCBI Taxonomy" id="307972"/>
    <lineage>
        <taxon>Eukaryota</taxon>
        <taxon>Metazoa</taxon>
        <taxon>Echinodermata</taxon>
        <taxon>Eleutherozoa</taxon>
        <taxon>Echinozoa</taxon>
        <taxon>Holothuroidea</taxon>
        <taxon>Aspidochirotacea</taxon>
        <taxon>Aspidochirotida</taxon>
        <taxon>Stichopodidae</taxon>
        <taxon>Apostichopus</taxon>
    </lineage>
</organism>
<feature type="region of interest" description="Disordered" evidence="1">
    <location>
        <begin position="103"/>
        <end position="167"/>
    </location>
</feature>
<reference evidence="2 3" key="1">
    <citation type="journal article" date="2017" name="PLoS Biol.">
        <title>The sea cucumber genome provides insights into morphological evolution and visceral regeneration.</title>
        <authorList>
            <person name="Zhang X."/>
            <person name="Sun L."/>
            <person name="Yuan J."/>
            <person name="Sun Y."/>
            <person name="Gao Y."/>
            <person name="Zhang L."/>
            <person name="Li S."/>
            <person name="Dai H."/>
            <person name="Hamel J.F."/>
            <person name="Liu C."/>
            <person name="Yu Y."/>
            <person name="Liu S."/>
            <person name="Lin W."/>
            <person name="Guo K."/>
            <person name="Jin S."/>
            <person name="Xu P."/>
            <person name="Storey K.B."/>
            <person name="Huan P."/>
            <person name="Zhang T."/>
            <person name="Zhou Y."/>
            <person name="Zhang J."/>
            <person name="Lin C."/>
            <person name="Li X."/>
            <person name="Xing L."/>
            <person name="Huo D."/>
            <person name="Sun M."/>
            <person name="Wang L."/>
            <person name="Mercier A."/>
            <person name="Li F."/>
            <person name="Yang H."/>
            <person name="Xiang J."/>
        </authorList>
    </citation>
    <scope>NUCLEOTIDE SEQUENCE [LARGE SCALE GENOMIC DNA]</scope>
    <source>
        <strain evidence="2">Shaxun</strain>
        <tissue evidence="2">Muscle</tissue>
    </source>
</reference>
<feature type="compositionally biased region" description="Basic and acidic residues" evidence="1">
    <location>
        <begin position="149"/>
        <end position="167"/>
    </location>
</feature>
<dbReference type="InterPro" id="IPR038881">
    <property type="entry name" value="Yae1-like"/>
</dbReference>
<name>A0A2G8KNK4_STIJA</name>